<evidence type="ECO:0000313" key="5">
    <source>
        <dbReference type="EMBL" id="OUS36400.1"/>
    </source>
</evidence>
<keyword evidence="3" id="KW-0653">Protein transport</keyword>
<evidence type="ECO:0000256" key="3">
    <source>
        <dbReference type="ARBA" id="ARBA00023225"/>
    </source>
</evidence>
<evidence type="ECO:0000313" key="6">
    <source>
        <dbReference type="Proteomes" id="UP000227088"/>
    </source>
</evidence>
<dbReference type="GO" id="GO:0005886">
    <property type="term" value="C:plasma membrane"/>
    <property type="evidence" value="ECO:0007669"/>
    <property type="project" value="TreeGrafter"/>
</dbReference>
<comment type="function">
    <text evidence="4">Required for formation of the rod structure in the basal body of the flagellar apparatus. Together with FliI and FliH, may constitute the export apparatus of flagellin.</text>
</comment>
<gene>
    <name evidence="5" type="ORF">A9R00_11600</name>
</gene>
<dbReference type="Gene3D" id="3.40.1690.10">
    <property type="entry name" value="secretion proteins EscU"/>
    <property type="match status" value="1"/>
</dbReference>
<dbReference type="Pfam" id="PF01312">
    <property type="entry name" value="Bac_export_2"/>
    <property type="match status" value="1"/>
</dbReference>
<sequence length="99" mass="10861">MDKEYLEEIPASLLNATQAIALSYDGETAPTLAAKGDDDLAQAIIQLALQAKVPIYENAELSQWLSKLELGAEIPPEIYLTIAEILAFVYKLEGKEPKQ</sequence>
<dbReference type="PANTHER" id="PTHR30531:SF12">
    <property type="entry name" value="FLAGELLAR BIOSYNTHETIC PROTEIN FLHB"/>
    <property type="match status" value="1"/>
</dbReference>
<dbReference type="SUPFAM" id="SSF160544">
    <property type="entry name" value="EscU C-terminal domain-like"/>
    <property type="match status" value="1"/>
</dbReference>
<evidence type="ECO:0000256" key="2">
    <source>
        <dbReference type="ARBA" id="ARBA00021622"/>
    </source>
</evidence>
<dbReference type="GO" id="GO:0009306">
    <property type="term" value="P:protein secretion"/>
    <property type="evidence" value="ECO:0007669"/>
    <property type="project" value="InterPro"/>
</dbReference>
<dbReference type="PANTHER" id="PTHR30531">
    <property type="entry name" value="FLAGELLAR BIOSYNTHETIC PROTEIN FLHB"/>
    <property type="match status" value="1"/>
</dbReference>
<dbReference type="InterPro" id="IPR006135">
    <property type="entry name" value="T3SS_substrate_exporter"/>
</dbReference>
<protein>
    <recommendedName>
        <fullName evidence="2">Flagellar biosynthetic protein FlhB</fullName>
    </recommendedName>
</protein>
<evidence type="ECO:0000256" key="4">
    <source>
        <dbReference type="ARBA" id="ARBA00025078"/>
    </source>
</evidence>
<keyword evidence="5" id="KW-0969">Cilium</keyword>
<keyword evidence="5" id="KW-0966">Cell projection</keyword>
<dbReference type="Proteomes" id="UP000227088">
    <property type="component" value="Unassembled WGS sequence"/>
</dbReference>
<dbReference type="EMBL" id="MABE01000662">
    <property type="protein sequence ID" value="OUS36400.1"/>
    <property type="molecule type" value="Genomic_DNA"/>
</dbReference>
<name>A0A1Y5HHC2_OLEAN</name>
<keyword evidence="3" id="KW-0813">Transport</keyword>
<evidence type="ECO:0000256" key="1">
    <source>
        <dbReference type="ARBA" id="ARBA00010690"/>
    </source>
</evidence>
<dbReference type="InterPro" id="IPR029025">
    <property type="entry name" value="T3SS_substrate_exporter_C"/>
</dbReference>
<accession>A0A1Y5HHC2</accession>
<comment type="similarity">
    <text evidence="1">Belongs to the type III secretion exporter family.</text>
</comment>
<comment type="caution">
    <text evidence="5">The sequence shown here is derived from an EMBL/GenBank/DDBJ whole genome shotgun (WGS) entry which is preliminary data.</text>
</comment>
<dbReference type="AlphaFoldDB" id="A0A1Y5HHC2"/>
<keyword evidence="3" id="KW-1006">Bacterial flagellum protein export</keyword>
<organism evidence="5 6">
    <name type="scientific">Oleispira antarctica</name>
    <dbReference type="NCBI Taxonomy" id="188908"/>
    <lineage>
        <taxon>Bacteria</taxon>
        <taxon>Pseudomonadati</taxon>
        <taxon>Pseudomonadota</taxon>
        <taxon>Gammaproteobacteria</taxon>
        <taxon>Oceanospirillales</taxon>
        <taxon>Oceanospirillaceae</taxon>
        <taxon>Oleispira</taxon>
    </lineage>
</organism>
<reference evidence="6" key="1">
    <citation type="journal article" date="2017" name="Proc. Natl. Acad. Sci. U.S.A.">
        <title>Simulation of Deepwater Horizon oil plume reveals substrate specialization within a complex community of hydrocarbon degraders.</title>
        <authorList>
            <person name="Hu P."/>
            <person name="Dubinsky E.A."/>
            <person name="Probst A.J."/>
            <person name="Wang J."/>
            <person name="Sieber C.M.K."/>
            <person name="Tom L.M."/>
            <person name="Gardinali P."/>
            <person name="Banfield J.F."/>
            <person name="Atlas R.M."/>
            <person name="Andersen G.L."/>
        </authorList>
    </citation>
    <scope>NUCLEOTIDE SEQUENCE [LARGE SCALE GENOMIC DNA]</scope>
</reference>
<proteinExistence type="inferred from homology"/>
<keyword evidence="5" id="KW-0282">Flagellum</keyword>